<dbReference type="EMBL" id="JAACFV010000026">
    <property type="protein sequence ID" value="KAF7510825.1"/>
    <property type="molecule type" value="Genomic_DNA"/>
</dbReference>
<gene>
    <name evidence="1" type="ORF">GJ744_005925</name>
</gene>
<dbReference type="Proteomes" id="UP000606974">
    <property type="component" value="Unassembled WGS sequence"/>
</dbReference>
<proteinExistence type="predicted"/>
<protein>
    <submittedName>
        <fullName evidence="1">Uncharacterized protein</fullName>
    </submittedName>
</protein>
<reference evidence="1" key="1">
    <citation type="submission" date="2020-02" db="EMBL/GenBank/DDBJ databases">
        <authorList>
            <person name="Palmer J.M."/>
        </authorList>
    </citation>
    <scope>NUCLEOTIDE SEQUENCE</scope>
    <source>
        <strain evidence="1">EPUS1.4</strain>
        <tissue evidence="1">Thallus</tissue>
    </source>
</reference>
<name>A0A8H7AKJ3_9EURO</name>
<evidence type="ECO:0000313" key="2">
    <source>
        <dbReference type="Proteomes" id="UP000606974"/>
    </source>
</evidence>
<accession>A0A8H7AKJ3</accession>
<evidence type="ECO:0000313" key="1">
    <source>
        <dbReference type="EMBL" id="KAF7510825.1"/>
    </source>
</evidence>
<dbReference type="AlphaFoldDB" id="A0A8H7AKJ3"/>
<comment type="caution">
    <text evidence="1">The sequence shown here is derived from an EMBL/GenBank/DDBJ whole genome shotgun (WGS) entry which is preliminary data.</text>
</comment>
<sequence>MHAQHPFVPRTSTFFKFAKQIAPINCSLIRHLSLTPFADSLSVQVIGSEKQFREIAEEFVHLNTGFAYLPRQEQEVKCLLVWRYTILIPKTRTKTAVYNVNTDELEFVEDSYLFATLKELLL</sequence>
<keyword evidence="2" id="KW-1185">Reference proteome</keyword>
<organism evidence="1 2">
    <name type="scientific">Endocarpon pusillum</name>
    <dbReference type="NCBI Taxonomy" id="364733"/>
    <lineage>
        <taxon>Eukaryota</taxon>
        <taxon>Fungi</taxon>
        <taxon>Dikarya</taxon>
        <taxon>Ascomycota</taxon>
        <taxon>Pezizomycotina</taxon>
        <taxon>Eurotiomycetes</taxon>
        <taxon>Chaetothyriomycetidae</taxon>
        <taxon>Verrucariales</taxon>
        <taxon>Verrucariaceae</taxon>
        <taxon>Endocarpon</taxon>
    </lineage>
</organism>